<dbReference type="EMBL" id="LXQA010755684">
    <property type="protein sequence ID" value="MCI69420.1"/>
    <property type="molecule type" value="Genomic_DNA"/>
</dbReference>
<comment type="caution">
    <text evidence="1">The sequence shown here is derived from an EMBL/GenBank/DDBJ whole genome shotgun (WGS) entry which is preliminary data.</text>
</comment>
<protein>
    <submittedName>
        <fullName evidence="1">Uncharacterized protein</fullName>
    </submittedName>
</protein>
<dbReference type="Proteomes" id="UP000265520">
    <property type="component" value="Unassembled WGS sequence"/>
</dbReference>
<dbReference type="AlphaFoldDB" id="A0A392UAF9"/>
<proteinExistence type="predicted"/>
<reference evidence="1 2" key="1">
    <citation type="journal article" date="2018" name="Front. Plant Sci.">
        <title>Red Clover (Trifolium pratense) and Zigzag Clover (T. medium) - A Picture of Genomic Similarities and Differences.</title>
        <authorList>
            <person name="Dluhosova J."/>
            <person name="Istvanek J."/>
            <person name="Nedelnik J."/>
            <person name="Repkova J."/>
        </authorList>
    </citation>
    <scope>NUCLEOTIDE SEQUENCE [LARGE SCALE GENOMIC DNA]</scope>
    <source>
        <strain evidence="2">cv. 10/8</strain>
        <tissue evidence="1">Leaf</tissue>
    </source>
</reference>
<evidence type="ECO:0000313" key="1">
    <source>
        <dbReference type="EMBL" id="MCI69420.1"/>
    </source>
</evidence>
<accession>A0A392UAF9</accession>
<name>A0A392UAF9_9FABA</name>
<feature type="non-terminal residue" evidence="1">
    <location>
        <position position="1"/>
    </location>
</feature>
<organism evidence="1 2">
    <name type="scientific">Trifolium medium</name>
    <dbReference type="NCBI Taxonomy" id="97028"/>
    <lineage>
        <taxon>Eukaryota</taxon>
        <taxon>Viridiplantae</taxon>
        <taxon>Streptophyta</taxon>
        <taxon>Embryophyta</taxon>
        <taxon>Tracheophyta</taxon>
        <taxon>Spermatophyta</taxon>
        <taxon>Magnoliopsida</taxon>
        <taxon>eudicotyledons</taxon>
        <taxon>Gunneridae</taxon>
        <taxon>Pentapetalae</taxon>
        <taxon>rosids</taxon>
        <taxon>fabids</taxon>
        <taxon>Fabales</taxon>
        <taxon>Fabaceae</taxon>
        <taxon>Papilionoideae</taxon>
        <taxon>50 kb inversion clade</taxon>
        <taxon>NPAAA clade</taxon>
        <taxon>Hologalegina</taxon>
        <taxon>IRL clade</taxon>
        <taxon>Trifolieae</taxon>
        <taxon>Trifolium</taxon>
    </lineage>
</organism>
<keyword evidence="2" id="KW-1185">Reference proteome</keyword>
<evidence type="ECO:0000313" key="2">
    <source>
        <dbReference type="Proteomes" id="UP000265520"/>
    </source>
</evidence>
<sequence>VITWASFIGLMRAYRRWKAKQKSYNFHVEVESQF</sequence>